<dbReference type="Gene3D" id="3.30.70.270">
    <property type="match status" value="1"/>
</dbReference>
<protein>
    <submittedName>
        <fullName evidence="2">Reverse transcriptase domain-containing protein</fullName>
    </submittedName>
</protein>
<dbReference type="InterPro" id="IPR043128">
    <property type="entry name" value="Rev_trsase/Diguanyl_cyclase"/>
</dbReference>
<dbReference type="InterPro" id="IPR043502">
    <property type="entry name" value="DNA/RNA_pol_sf"/>
</dbReference>
<evidence type="ECO:0000259" key="1">
    <source>
        <dbReference type="PROSITE" id="PS50878"/>
    </source>
</evidence>
<dbReference type="InterPro" id="IPR052055">
    <property type="entry name" value="Hepadnavirus_pol/RT"/>
</dbReference>
<dbReference type="EMBL" id="CP151503">
    <property type="protein sequence ID" value="WZN60925.1"/>
    <property type="molecule type" value="Genomic_DNA"/>
</dbReference>
<dbReference type="Pfam" id="PF00078">
    <property type="entry name" value="RVT_1"/>
    <property type="match status" value="1"/>
</dbReference>
<keyword evidence="3" id="KW-1185">Reference proteome</keyword>
<keyword evidence="2" id="KW-0808">Transferase</keyword>
<dbReference type="Gene3D" id="3.10.10.10">
    <property type="entry name" value="HIV Type 1 Reverse Transcriptase, subunit A, domain 1"/>
    <property type="match status" value="1"/>
</dbReference>
<dbReference type="CDD" id="cd09275">
    <property type="entry name" value="RNase_HI_RT_DIRS1"/>
    <property type="match status" value="1"/>
</dbReference>
<reference evidence="2 3" key="1">
    <citation type="submission" date="2024-03" db="EMBL/GenBank/DDBJ databases">
        <title>Complete genome sequence of the green alga Chloropicon roscoffensis RCC1871.</title>
        <authorList>
            <person name="Lemieux C."/>
            <person name="Pombert J.-F."/>
            <person name="Otis C."/>
            <person name="Turmel M."/>
        </authorList>
    </citation>
    <scope>NUCLEOTIDE SEQUENCE [LARGE SCALE GENOMIC DNA]</scope>
    <source>
        <strain evidence="2 3">RCC1871</strain>
    </source>
</reference>
<organism evidence="2 3">
    <name type="scientific">Chloropicon roscoffensis</name>
    <dbReference type="NCBI Taxonomy" id="1461544"/>
    <lineage>
        <taxon>Eukaryota</taxon>
        <taxon>Viridiplantae</taxon>
        <taxon>Chlorophyta</taxon>
        <taxon>Chloropicophyceae</taxon>
        <taxon>Chloropicales</taxon>
        <taxon>Chloropicaceae</taxon>
        <taxon>Chloropicon</taxon>
    </lineage>
</organism>
<dbReference type="PANTHER" id="PTHR33050">
    <property type="entry name" value="REVERSE TRANSCRIPTASE DOMAIN-CONTAINING PROTEIN"/>
    <property type="match status" value="1"/>
</dbReference>
<proteinExistence type="predicted"/>
<evidence type="ECO:0000313" key="2">
    <source>
        <dbReference type="EMBL" id="WZN60925.1"/>
    </source>
</evidence>
<dbReference type="GO" id="GO:0003964">
    <property type="term" value="F:RNA-directed DNA polymerase activity"/>
    <property type="evidence" value="ECO:0007669"/>
    <property type="project" value="UniProtKB-KW"/>
</dbReference>
<name>A0AAX4P3H0_9CHLO</name>
<dbReference type="InterPro" id="IPR000477">
    <property type="entry name" value="RT_dom"/>
</dbReference>
<dbReference type="SUPFAM" id="SSF56672">
    <property type="entry name" value="DNA/RNA polymerases"/>
    <property type="match status" value="1"/>
</dbReference>
<feature type="domain" description="Reverse transcriptase" evidence="1">
    <location>
        <begin position="185"/>
        <end position="374"/>
    </location>
</feature>
<keyword evidence="2" id="KW-0695">RNA-directed DNA polymerase</keyword>
<dbReference type="PROSITE" id="PS50878">
    <property type="entry name" value="RT_POL"/>
    <property type="match status" value="1"/>
</dbReference>
<gene>
    <name evidence="2" type="ORF">HKI87_03g24590</name>
</gene>
<accession>A0AAX4P3H0</accession>
<sequence length="751" mass="84523">MEDRVRADYEEQLLALQAQLVNLQVGRLPEKARASIGVVPEEGSDAEKALKYPLNYHQYSSVVRPEQTARHCARFNVDANTGVAGHKGKGHTSSALELEIMLALESYMFDLAAAAMDPAQKDDAFRQQAKAASNGLLAFIRRRRLVLEFVGRSKARGANELERRTAKVLEEMYKVSDENVEDQVISEMISKIAEKNIEQRMKLAAKVEDKQVYRLVVDLRGVNERSSKELCSYPRLKNLFPALAEAEVGFTVDVRDAFYHLAFDQKSRELMTFRLSSGAGDTRSYRLRALAMGWTLSPARLVEFLAPFEAAVRRLTGVLDCQLYLDDLIVLVKEAPQAKAVQAAVLKLCQELGLSLKEPVLAPSSRIPYLGLVLNLAEGFVELPAPKIQKLREEARVLVGLAKKNARWLPRTRLHSFVGRAQASSLAFPWSVCRLRSLYSNLPSWSERTQRVKVTKDSLRELTWWAQLSIQERKRAFQEPVAEGLLFYDASGSGHGAFWEGAGSTSLSVGGKFSHEEQKENITWKEARAAVLAVTHFLPQILALPSRVLKLTGDSMAVVQSFVKGSSRSPAIHQEILRLVELAEKHGLTLMHAWTPTDRNLADEPSRLEFKESYRFRFAHRLARDWGLRLRLDLFASFFNRQCNQYCSLLPSPGSQGDAFQRKWTGDGNFLNPPFSQLARVIMKLLTDGGGGILIIPVWKTKPWWRLVQHLPVSVTRMYHDLPLYTNEAGEMMPAPRWATLALRVLPSSSM</sequence>
<dbReference type="AlphaFoldDB" id="A0AAX4P3H0"/>
<evidence type="ECO:0000313" key="3">
    <source>
        <dbReference type="Proteomes" id="UP001472866"/>
    </source>
</evidence>
<dbReference type="PANTHER" id="PTHR33050:SF7">
    <property type="entry name" value="RIBONUCLEASE H"/>
    <property type="match status" value="1"/>
</dbReference>
<dbReference type="Proteomes" id="UP001472866">
    <property type="component" value="Chromosome 03"/>
</dbReference>
<keyword evidence="2" id="KW-0548">Nucleotidyltransferase</keyword>